<accession>A0A542ZQM0</accession>
<dbReference type="InterPro" id="IPR002762">
    <property type="entry name" value="CbiX-like"/>
</dbReference>
<keyword evidence="2" id="KW-0456">Lyase</keyword>
<dbReference type="Proteomes" id="UP000316196">
    <property type="component" value="Unassembled WGS sequence"/>
</dbReference>
<evidence type="ECO:0000256" key="2">
    <source>
        <dbReference type="ARBA" id="ARBA00023239"/>
    </source>
</evidence>
<dbReference type="RefSeq" id="WP_170209906.1">
    <property type="nucleotide sequence ID" value="NZ_BAAAMD010000001.1"/>
</dbReference>
<evidence type="ECO:0000256" key="1">
    <source>
        <dbReference type="ARBA" id="ARBA00022723"/>
    </source>
</evidence>
<keyword evidence="1" id="KW-0479">Metal-binding</keyword>
<sequence>MSAPALILLAHGSTLPVVSEVIRKMRAHMQSVHPNIPVHIAFADHEHPTAQRVLSRLERSGVREAILVPLNLANLFNTSTRLDEIMTAAQARCPKMTLSLARPVGPETGLLNLIDLRLRQELASARVGELDGLVLATEPSRDKRSRSILARRARQWSLHHRLPALVASDSVGAAITQLRAEGRRHIAVGSMFLTAHDTYAQCRADAIGAGAIAVAKPIGFAPEVCDMAFGRYSVAAMDLLSFGPDEASDGEDGAEAPATAQLHVVGA</sequence>
<dbReference type="EMBL" id="VFOR01000001">
    <property type="protein sequence ID" value="TQL62576.1"/>
    <property type="molecule type" value="Genomic_DNA"/>
</dbReference>
<dbReference type="SUPFAM" id="SSF53800">
    <property type="entry name" value="Chelatase"/>
    <property type="match status" value="1"/>
</dbReference>
<keyword evidence="4" id="KW-1185">Reference proteome</keyword>
<dbReference type="Pfam" id="PF01903">
    <property type="entry name" value="CbiX"/>
    <property type="match status" value="1"/>
</dbReference>
<reference evidence="3 4" key="1">
    <citation type="submission" date="2019-06" db="EMBL/GenBank/DDBJ databases">
        <title>Sequencing the genomes of 1000 actinobacteria strains.</title>
        <authorList>
            <person name="Klenk H.-P."/>
        </authorList>
    </citation>
    <scope>NUCLEOTIDE SEQUENCE [LARGE SCALE GENOMIC DNA]</scope>
    <source>
        <strain evidence="3 4">DSM 8251</strain>
    </source>
</reference>
<dbReference type="GO" id="GO:0016829">
    <property type="term" value="F:lyase activity"/>
    <property type="evidence" value="ECO:0007669"/>
    <property type="project" value="UniProtKB-KW"/>
</dbReference>
<evidence type="ECO:0000313" key="4">
    <source>
        <dbReference type="Proteomes" id="UP000316196"/>
    </source>
</evidence>
<dbReference type="AlphaFoldDB" id="A0A542ZQM0"/>
<evidence type="ECO:0000313" key="3">
    <source>
        <dbReference type="EMBL" id="TQL62576.1"/>
    </source>
</evidence>
<dbReference type="GO" id="GO:0046872">
    <property type="term" value="F:metal ion binding"/>
    <property type="evidence" value="ECO:0007669"/>
    <property type="project" value="UniProtKB-KW"/>
</dbReference>
<organism evidence="3 4">
    <name type="scientific">Propioniferax innocua</name>
    <dbReference type="NCBI Taxonomy" id="1753"/>
    <lineage>
        <taxon>Bacteria</taxon>
        <taxon>Bacillati</taxon>
        <taxon>Actinomycetota</taxon>
        <taxon>Actinomycetes</taxon>
        <taxon>Propionibacteriales</taxon>
        <taxon>Propionibacteriaceae</taxon>
        <taxon>Propioniferax</taxon>
    </lineage>
</organism>
<gene>
    <name evidence="3" type="ORF">FB460_0360</name>
</gene>
<dbReference type="Gene3D" id="3.40.50.1400">
    <property type="match status" value="1"/>
</dbReference>
<dbReference type="CDD" id="cd03416">
    <property type="entry name" value="CbiX_SirB_N"/>
    <property type="match status" value="1"/>
</dbReference>
<proteinExistence type="predicted"/>
<protein>
    <submittedName>
        <fullName evidence="3">Sirohydrochlorin ferrochelatase</fullName>
    </submittedName>
</protein>
<comment type="caution">
    <text evidence="3">The sequence shown here is derived from an EMBL/GenBank/DDBJ whole genome shotgun (WGS) entry which is preliminary data.</text>
</comment>
<name>A0A542ZQM0_9ACTN</name>